<dbReference type="GO" id="GO:0003723">
    <property type="term" value="F:RNA binding"/>
    <property type="evidence" value="ECO:0007669"/>
    <property type="project" value="InterPro"/>
</dbReference>
<evidence type="ECO:0000256" key="3">
    <source>
        <dbReference type="ARBA" id="ARBA00022603"/>
    </source>
</evidence>
<dbReference type="RefSeq" id="XP_024665010.1">
    <property type="nucleotide sequence ID" value="XM_024809242.1"/>
</dbReference>
<dbReference type="OrthoDB" id="270651at2759"/>
<dbReference type="InterPro" id="IPR029028">
    <property type="entry name" value="Alpha/beta_knot_MTases"/>
</dbReference>
<dbReference type="InterPro" id="IPR029026">
    <property type="entry name" value="tRNA_m1G_MTases_N"/>
</dbReference>
<evidence type="ECO:0000256" key="5">
    <source>
        <dbReference type="ARBA" id="ARBA00022691"/>
    </source>
</evidence>
<feature type="region of interest" description="Disordered" evidence="6">
    <location>
        <begin position="54"/>
        <end position="79"/>
    </location>
</feature>
<gene>
    <name evidence="8" type="ORF">B9G98_02685</name>
</gene>
<dbReference type="InterPro" id="IPR047182">
    <property type="entry name" value="MRM1"/>
</dbReference>
<dbReference type="STRING" id="45607.A0A2T0FJA9"/>
<evidence type="ECO:0000256" key="2">
    <source>
        <dbReference type="ARBA" id="ARBA00022552"/>
    </source>
</evidence>
<dbReference type="CDD" id="cd18105">
    <property type="entry name" value="SpoU-like_MRM1"/>
    <property type="match status" value="1"/>
</dbReference>
<dbReference type="GO" id="GO:0005739">
    <property type="term" value="C:mitochondrion"/>
    <property type="evidence" value="ECO:0007669"/>
    <property type="project" value="TreeGrafter"/>
</dbReference>
<dbReference type="PANTHER" id="PTHR46103:SF1">
    <property type="entry name" value="RRNA METHYLTRANSFERASE 1, MITOCHONDRIAL"/>
    <property type="match status" value="1"/>
</dbReference>
<feature type="compositionally biased region" description="Basic and acidic residues" evidence="6">
    <location>
        <begin position="58"/>
        <end position="73"/>
    </location>
</feature>
<dbReference type="InterPro" id="IPR047261">
    <property type="entry name" value="MRM1_MeTrfase_dom"/>
</dbReference>
<accession>A0A2T0FJA9</accession>
<dbReference type="Proteomes" id="UP000238350">
    <property type="component" value="Unassembled WGS sequence"/>
</dbReference>
<evidence type="ECO:0000256" key="1">
    <source>
        <dbReference type="ARBA" id="ARBA00007228"/>
    </source>
</evidence>
<dbReference type="EMBL" id="NDIQ01000021">
    <property type="protein sequence ID" value="PRT55065.1"/>
    <property type="molecule type" value="Genomic_DNA"/>
</dbReference>
<dbReference type="GO" id="GO:0016435">
    <property type="term" value="F:rRNA (guanine) methyltransferase activity"/>
    <property type="evidence" value="ECO:0007669"/>
    <property type="project" value="TreeGrafter"/>
</dbReference>
<name>A0A2T0FJA9_9ASCO</name>
<evidence type="ECO:0000259" key="7">
    <source>
        <dbReference type="Pfam" id="PF00588"/>
    </source>
</evidence>
<dbReference type="Gene3D" id="3.40.1280.10">
    <property type="match status" value="1"/>
</dbReference>
<protein>
    <submittedName>
        <fullName evidence="8">rRNA methyltransferase 1, mitochondrial</fullName>
    </submittedName>
</protein>
<dbReference type="AlphaFoldDB" id="A0A2T0FJA9"/>
<dbReference type="InterPro" id="IPR001537">
    <property type="entry name" value="SpoU_MeTrfase"/>
</dbReference>
<reference evidence="8 9" key="1">
    <citation type="submission" date="2017-04" db="EMBL/GenBank/DDBJ databases">
        <title>Genome sequencing of [Candida] sorbophila.</title>
        <authorList>
            <person name="Ahn J.O."/>
        </authorList>
    </citation>
    <scope>NUCLEOTIDE SEQUENCE [LARGE SCALE GENOMIC DNA]</scope>
    <source>
        <strain evidence="8 9">DS02</strain>
    </source>
</reference>
<evidence type="ECO:0000313" key="9">
    <source>
        <dbReference type="Proteomes" id="UP000238350"/>
    </source>
</evidence>
<evidence type="ECO:0000256" key="4">
    <source>
        <dbReference type="ARBA" id="ARBA00022679"/>
    </source>
</evidence>
<organism evidence="8 9">
    <name type="scientific">Wickerhamiella sorbophila</name>
    <dbReference type="NCBI Taxonomy" id="45607"/>
    <lineage>
        <taxon>Eukaryota</taxon>
        <taxon>Fungi</taxon>
        <taxon>Dikarya</taxon>
        <taxon>Ascomycota</taxon>
        <taxon>Saccharomycotina</taxon>
        <taxon>Dipodascomycetes</taxon>
        <taxon>Dipodascales</taxon>
        <taxon>Trichomonascaceae</taxon>
        <taxon>Wickerhamiella</taxon>
    </lineage>
</organism>
<dbReference type="NCBIfam" id="TIGR00186">
    <property type="entry name" value="rRNA_methyl_3"/>
    <property type="match status" value="1"/>
</dbReference>
<dbReference type="SUPFAM" id="SSF75217">
    <property type="entry name" value="alpha/beta knot"/>
    <property type="match status" value="1"/>
</dbReference>
<proteinExistence type="inferred from homology"/>
<keyword evidence="9" id="KW-1185">Reference proteome</keyword>
<evidence type="ECO:0000256" key="6">
    <source>
        <dbReference type="SAM" id="MobiDB-lite"/>
    </source>
</evidence>
<keyword evidence="2" id="KW-0698">rRNA processing</keyword>
<comment type="similarity">
    <text evidence="1">Belongs to the class IV-like SAM-binding methyltransferase superfamily. RNA methyltransferase TrmH family.</text>
</comment>
<keyword evidence="4 8" id="KW-0808">Transferase</keyword>
<keyword evidence="5" id="KW-0949">S-adenosyl-L-methionine</keyword>
<dbReference type="PANTHER" id="PTHR46103">
    <property type="entry name" value="RRNA METHYLTRANSFERASE 1, MITOCHONDRIAL"/>
    <property type="match status" value="1"/>
</dbReference>
<dbReference type="Pfam" id="PF00588">
    <property type="entry name" value="SpoU_methylase"/>
    <property type="match status" value="1"/>
</dbReference>
<dbReference type="InterPro" id="IPR004441">
    <property type="entry name" value="rRNA_MeTrfase_TrmH"/>
</dbReference>
<comment type="caution">
    <text evidence="8">The sequence shown here is derived from an EMBL/GenBank/DDBJ whole genome shotgun (WGS) entry which is preliminary data.</text>
</comment>
<evidence type="ECO:0000313" key="8">
    <source>
        <dbReference type="EMBL" id="PRT55065.1"/>
    </source>
</evidence>
<feature type="domain" description="tRNA/rRNA methyltransferase SpoU type" evidence="7">
    <location>
        <begin position="207"/>
        <end position="354"/>
    </location>
</feature>
<sequence length="361" mass="39997">MKSSLFRWAPKAPFKTSGKRFDDLFVNPKAPKKAWDGQDKDSFFRDKYAHVHAKQLQRRKEEQNAKKKREGGSKKIAVPAPKPDKLFAERIKAQMDKDSRLEHMFGTSAVLAALETRQAVKLYSGNRSADTDIAIMKKCSDLDVPVVTSVPAQHLNILTNNGVHNKYVLTVHKREFPSVVDLPLVADDIIVGEELKLKPKRTNPLGLYIDEVTDTHNMGAILRSAYWFGVDFVSFSRRNCAPISPQVVKASAGAAEFLPILEVPQPLKFFENLTKNNWNVISSTTPSSRHKLPAVLPEELPKLLEDGPCLLVVGSEGEGIRTSLLQRSTHRTALEAVGQQIDSLNVSVATALLLSAFGAPK</sequence>
<keyword evidence="3 8" id="KW-0489">Methyltransferase</keyword>
<dbReference type="GeneID" id="36516433"/>